<keyword evidence="6" id="KW-1185">Reference proteome</keyword>
<feature type="non-terminal residue" evidence="5">
    <location>
        <position position="1"/>
    </location>
</feature>
<keyword evidence="2" id="KW-0808">Transferase</keyword>
<dbReference type="AlphaFoldDB" id="A0A5J9WSM7"/>
<dbReference type="InterPro" id="IPR016461">
    <property type="entry name" value="COMT-like"/>
</dbReference>
<comment type="caution">
    <text evidence="5">The sequence shown here is derived from an EMBL/GenBank/DDBJ whole genome shotgun (WGS) entry which is preliminary data.</text>
</comment>
<evidence type="ECO:0000313" key="5">
    <source>
        <dbReference type="EMBL" id="TVU51111.1"/>
    </source>
</evidence>
<dbReference type="EMBL" id="RWGY01000002">
    <property type="protein sequence ID" value="TVU51111.1"/>
    <property type="molecule type" value="Genomic_DNA"/>
</dbReference>
<protein>
    <recommendedName>
        <fullName evidence="4">O-methyltransferase C-terminal domain-containing protein</fullName>
    </recommendedName>
</protein>
<dbReference type="SUPFAM" id="SSF53335">
    <property type="entry name" value="S-adenosyl-L-methionine-dependent methyltransferases"/>
    <property type="match status" value="1"/>
</dbReference>
<feature type="domain" description="O-methyltransferase C-terminal" evidence="4">
    <location>
        <begin position="3"/>
        <end position="91"/>
    </location>
</feature>
<gene>
    <name evidence="5" type="ORF">EJB05_02518</name>
</gene>
<dbReference type="PANTHER" id="PTHR11746">
    <property type="entry name" value="O-METHYLTRANSFERASE"/>
    <property type="match status" value="1"/>
</dbReference>
<dbReference type="Gramene" id="TVU51111">
    <property type="protein sequence ID" value="TVU51111"/>
    <property type="gene ID" value="EJB05_02518"/>
</dbReference>
<evidence type="ECO:0000256" key="1">
    <source>
        <dbReference type="ARBA" id="ARBA00022603"/>
    </source>
</evidence>
<keyword evidence="3" id="KW-0949">S-adenosyl-L-methionine</keyword>
<reference evidence="5 6" key="1">
    <citation type="journal article" date="2019" name="Sci. Rep.">
        <title>A high-quality genome of Eragrostis curvula grass provides insights into Poaceae evolution and supports new strategies to enhance forage quality.</title>
        <authorList>
            <person name="Carballo J."/>
            <person name="Santos B.A.C.M."/>
            <person name="Zappacosta D."/>
            <person name="Garbus I."/>
            <person name="Selva J.P."/>
            <person name="Gallo C.A."/>
            <person name="Diaz A."/>
            <person name="Albertini E."/>
            <person name="Caccamo M."/>
            <person name="Echenique V."/>
        </authorList>
    </citation>
    <scope>NUCLEOTIDE SEQUENCE [LARGE SCALE GENOMIC DNA]</scope>
    <source>
        <strain evidence="6">cv. Victoria</strain>
        <tissue evidence="5">Leaf</tissue>
    </source>
</reference>
<dbReference type="InterPro" id="IPR029063">
    <property type="entry name" value="SAM-dependent_MTases_sf"/>
</dbReference>
<evidence type="ECO:0000313" key="6">
    <source>
        <dbReference type="Proteomes" id="UP000324897"/>
    </source>
</evidence>
<dbReference type="Gene3D" id="3.40.50.150">
    <property type="entry name" value="Vaccinia Virus protein VP39"/>
    <property type="match status" value="1"/>
</dbReference>
<dbReference type="Pfam" id="PF00891">
    <property type="entry name" value="Methyltransf_2"/>
    <property type="match status" value="1"/>
</dbReference>
<dbReference type="PROSITE" id="PS51683">
    <property type="entry name" value="SAM_OMT_II"/>
    <property type="match status" value="1"/>
</dbReference>
<keyword evidence="1" id="KW-0489">Methyltransferase</keyword>
<organism evidence="5 6">
    <name type="scientific">Eragrostis curvula</name>
    <name type="common">weeping love grass</name>
    <dbReference type="NCBI Taxonomy" id="38414"/>
    <lineage>
        <taxon>Eukaryota</taxon>
        <taxon>Viridiplantae</taxon>
        <taxon>Streptophyta</taxon>
        <taxon>Embryophyta</taxon>
        <taxon>Tracheophyta</taxon>
        <taxon>Spermatophyta</taxon>
        <taxon>Magnoliopsida</taxon>
        <taxon>Liliopsida</taxon>
        <taxon>Poales</taxon>
        <taxon>Poaceae</taxon>
        <taxon>PACMAD clade</taxon>
        <taxon>Chloridoideae</taxon>
        <taxon>Eragrostideae</taxon>
        <taxon>Eragrostidinae</taxon>
        <taxon>Eragrostis</taxon>
    </lineage>
</organism>
<name>A0A5J9WSM7_9POAL</name>
<accession>A0A5J9WSM7</accession>
<dbReference type="GO" id="GO:0008171">
    <property type="term" value="F:O-methyltransferase activity"/>
    <property type="evidence" value="ECO:0007669"/>
    <property type="project" value="InterPro"/>
</dbReference>
<evidence type="ECO:0000256" key="2">
    <source>
        <dbReference type="ARBA" id="ARBA00022679"/>
    </source>
</evidence>
<dbReference type="GO" id="GO:0032259">
    <property type="term" value="P:methylation"/>
    <property type="evidence" value="ECO:0007669"/>
    <property type="project" value="UniProtKB-KW"/>
</dbReference>
<evidence type="ECO:0000259" key="4">
    <source>
        <dbReference type="Pfam" id="PF00891"/>
    </source>
</evidence>
<dbReference type="OrthoDB" id="663756at2759"/>
<sequence length="109" mass="12269">MMEFIPPADALLLKHDWSDDDCIRILKRCKEAISTRGPKGKLIIIDTVVGSAASKQTLEAQLSIDLSMMLVGGKEREEEQWSRMFMDAGFARYKISPILGPRSLIEVYP</sequence>
<evidence type="ECO:0000256" key="3">
    <source>
        <dbReference type="ARBA" id="ARBA00022691"/>
    </source>
</evidence>
<proteinExistence type="predicted"/>
<dbReference type="Proteomes" id="UP000324897">
    <property type="component" value="Chromosome 6"/>
</dbReference>
<dbReference type="InterPro" id="IPR001077">
    <property type="entry name" value="COMT_C"/>
</dbReference>